<evidence type="ECO:0000313" key="10">
    <source>
        <dbReference type="Proteomes" id="UP001165060"/>
    </source>
</evidence>
<keyword evidence="2" id="KW-0519">Myristate</keyword>
<evidence type="ECO:0000256" key="6">
    <source>
        <dbReference type="ARBA" id="ARBA00023288"/>
    </source>
</evidence>
<keyword evidence="5" id="KW-0106">Calcium</keyword>
<dbReference type="PROSITE" id="PS50222">
    <property type="entry name" value="EF_HAND_2"/>
    <property type="match status" value="1"/>
</dbReference>
<name>A0ABQ6M4B1_9STRA</name>
<dbReference type="Proteomes" id="UP001165060">
    <property type="component" value="Unassembled WGS sequence"/>
</dbReference>
<feature type="compositionally biased region" description="Basic residues" evidence="7">
    <location>
        <begin position="203"/>
        <end position="235"/>
    </location>
</feature>
<evidence type="ECO:0000256" key="7">
    <source>
        <dbReference type="SAM" id="MobiDB-lite"/>
    </source>
</evidence>
<comment type="caution">
    <text evidence="9">The sequence shown here is derived from an EMBL/GenBank/DDBJ whole genome shotgun (WGS) entry which is preliminary data.</text>
</comment>
<evidence type="ECO:0000259" key="8">
    <source>
        <dbReference type="PROSITE" id="PS50222"/>
    </source>
</evidence>
<dbReference type="InterPro" id="IPR018247">
    <property type="entry name" value="EF_Hand_1_Ca_BS"/>
</dbReference>
<evidence type="ECO:0000256" key="2">
    <source>
        <dbReference type="ARBA" id="ARBA00022707"/>
    </source>
</evidence>
<keyword evidence="3" id="KW-0479">Metal-binding</keyword>
<feature type="domain" description="EF-hand" evidence="8">
    <location>
        <begin position="73"/>
        <end position="108"/>
    </location>
</feature>
<dbReference type="EMBL" id="BRYB01002421">
    <property type="protein sequence ID" value="GMI19214.1"/>
    <property type="molecule type" value="Genomic_DNA"/>
</dbReference>
<dbReference type="PANTHER" id="PTHR23055:SF178">
    <property type="entry name" value="NEUROCALCIN HOMOLOG"/>
    <property type="match status" value="1"/>
</dbReference>
<reference evidence="9 10" key="1">
    <citation type="journal article" date="2023" name="Commun. Biol.">
        <title>Genome analysis of Parmales, the sister group of diatoms, reveals the evolutionary specialization of diatoms from phago-mixotrophs to photoautotrophs.</title>
        <authorList>
            <person name="Ban H."/>
            <person name="Sato S."/>
            <person name="Yoshikawa S."/>
            <person name="Yamada K."/>
            <person name="Nakamura Y."/>
            <person name="Ichinomiya M."/>
            <person name="Sato N."/>
            <person name="Blanc-Mathieu R."/>
            <person name="Endo H."/>
            <person name="Kuwata A."/>
            <person name="Ogata H."/>
        </authorList>
    </citation>
    <scope>NUCLEOTIDE SEQUENCE [LARGE SCALE GENOMIC DNA]</scope>
</reference>
<keyword evidence="10" id="KW-1185">Reference proteome</keyword>
<organism evidence="9 10">
    <name type="scientific">Tetraparma gracilis</name>
    <dbReference type="NCBI Taxonomy" id="2962635"/>
    <lineage>
        <taxon>Eukaryota</taxon>
        <taxon>Sar</taxon>
        <taxon>Stramenopiles</taxon>
        <taxon>Ochrophyta</taxon>
        <taxon>Bolidophyceae</taxon>
        <taxon>Parmales</taxon>
        <taxon>Triparmaceae</taxon>
        <taxon>Tetraparma</taxon>
    </lineage>
</organism>
<dbReference type="PANTHER" id="PTHR23055">
    <property type="entry name" value="CALCIUM BINDING PROTEINS"/>
    <property type="match status" value="1"/>
</dbReference>
<feature type="region of interest" description="Disordered" evidence="7">
    <location>
        <begin position="196"/>
        <end position="235"/>
    </location>
</feature>
<proteinExistence type="inferred from homology"/>
<evidence type="ECO:0000256" key="4">
    <source>
        <dbReference type="ARBA" id="ARBA00022737"/>
    </source>
</evidence>
<evidence type="ECO:0000256" key="5">
    <source>
        <dbReference type="ARBA" id="ARBA00022837"/>
    </source>
</evidence>
<dbReference type="InterPro" id="IPR002048">
    <property type="entry name" value="EF_hand_dom"/>
</dbReference>
<protein>
    <recommendedName>
        <fullName evidence="8">EF-hand domain-containing protein</fullName>
    </recommendedName>
</protein>
<keyword evidence="6" id="KW-0449">Lipoprotein</keyword>
<dbReference type="InterPro" id="IPR011992">
    <property type="entry name" value="EF-hand-dom_pair"/>
</dbReference>
<evidence type="ECO:0000256" key="3">
    <source>
        <dbReference type="ARBA" id="ARBA00022723"/>
    </source>
</evidence>
<comment type="similarity">
    <text evidence="1">Belongs to the recoverin family.</text>
</comment>
<dbReference type="PROSITE" id="PS00018">
    <property type="entry name" value="EF_HAND_1"/>
    <property type="match status" value="1"/>
</dbReference>
<dbReference type="InterPro" id="IPR028846">
    <property type="entry name" value="Recoverin"/>
</dbReference>
<keyword evidence="4" id="KW-0677">Repeat</keyword>
<dbReference type="Gene3D" id="1.10.238.10">
    <property type="entry name" value="EF-hand"/>
    <property type="match status" value="1"/>
</dbReference>
<sequence>MGALESKAPEELQELYESAPTMFENSFNSLFSSAIPDGKIAVHRLLKTFDCEAAGVVDVLEIVVGLVISCQANLFEKAQKIFGIFDFDESGRITYDEMFILIFTSLRAMVRLQGKGMEPEDSDVEKMVDEIYLRNDKEPKASLTIAEFQDWVFDELNLGEKKGQRRNITMPKVMVKFDVLDAEDEKEIEEARLLAIANSPVKPSKHKHRKSNAAHHERKKSSTGGEHKHHHHSDK</sequence>
<gene>
    <name evidence="9" type="ORF">TeGR_g6971</name>
</gene>
<evidence type="ECO:0000313" key="9">
    <source>
        <dbReference type="EMBL" id="GMI19214.1"/>
    </source>
</evidence>
<accession>A0ABQ6M4B1</accession>
<dbReference type="SUPFAM" id="SSF47473">
    <property type="entry name" value="EF-hand"/>
    <property type="match status" value="1"/>
</dbReference>
<evidence type="ECO:0000256" key="1">
    <source>
        <dbReference type="ARBA" id="ARBA00006049"/>
    </source>
</evidence>